<proteinExistence type="predicted"/>
<accession>W2JFQ4</accession>
<protein>
    <submittedName>
        <fullName evidence="1">Uncharacterized protein</fullName>
    </submittedName>
</protein>
<name>W2JFQ4_PHYNI</name>
<dbReference type="EMBL" id="KI671814">
    <property type="protein sequence ID" value="ETL45295.1"/>
    <property type="molecule type" value="Genomic_DNA"/>
</dbReference>
<evidence type="ECO:0000313" key="2">
    <source>
        <dbReference type="Proteomes" id="UP000053864"/>
    </source>
</evidence>
<dbReference type="AlphaFoldDB" id="W2JFQ4"/>
<gene>
    <name evidence="1" type="ORF">L916_04584</name>
</gene>
<evidence type="ECO:0000313" key="1">
    <source>
        <dbReference type="EMBL" id="ETL45295.1"/>
    </source>
</evidence>
<dbReference type="Proteomes" id="UP000053864">
    <property type="component" value="Unassembled WGS sequence"/>
</dbReference>
<reference evidence="1 2" key="1">
    <citation type="submission" date="2013-11" db="EMBL/GenBank/DDBJ databases">
        <title>The Genome Sequence of Phytophthora parasitica CJ05E6.</title>
        <authorList>
            <consortium name="The Broad Institute Genomics Platform"/>
            <person name="Russ C."/>
            <person name="Tyler B."/>
            <person name="Panabieres F."/>
            <person name="Shan W."/>
            <person name="Tripathy S."/>
            <person name="Grunwald N."/>
            <person name="Machado M."/>
            <person name="Johnson C.S."/>
            <person name="Arredondo F."/>
            <person name="Hong C."/>
            <person name="Coffey M."/>
            <person name="Young S.K."/>
            <person name="Zeng Q."/>
            <person name="Gargeya S."/>
            <person name="Fitzgerald M."/>
            <person name="Abouelleil A."/>
            <person name="Alvarado L."/>
            <person name="Chapman S.B."/>
            <person name="Gainer-Dewar J."/>
            <person name="Goldberg J."/>
            <person name="Griggs A."/>
            <person name="Gujja S."/>
            <person name="Hansen M."/>
            <person name="Howarth C."/>
            <person name="Imamovic A."/>
            <person name="Ireland A."/>
            <person name="Larimer J."/>
            <person name="McCowan C."/>
            <person name="Murphy C."/>
            <person name="Pearson M."/>
            <person name="Poon T.W."/>
            <person name="Priest M."/>
            <person name="Roberts A."/>
            <person name="Saif S."/>
            <person name="Shea T."/>
            <person name="Sykes S."/>
            <person name="Wortman J."/>
            <person name="Nusbaum C."/>
            <person name="Birren B."/>
        </authorList>
    </citation>
    <scope>NUCLEOTIDE SEQUENCE [LARGE SCALE GENOMIC DNA]</scope>
    <source>
        <strain evidence="1 2">CJ05E6</strain>
    </source>
</reference>
<sequence>MPSDQTTSALRPRPLRFGICARFVPPLGQCLRVRTYRRSGLSGLLFINIILMKTINRILEVQYSPDKPAIEGGESYT</sequence>
<organism evidence="1 2">
    <name type="scientific">Phytophthora nicotianae</name>
    <name type="common">Potato buckeye rot agent</name>
    <name type="synonym">Phytophthora parasitica</name>
    <dbReference type="NCBI Taxonomy" id="4792"/>
    <lineage>
        <taxon>Eukaryota</taxon>
        <taxon>Sar</taxon>
        <taxon>Stramenopiles</taxon>
        <taxon>Oomycota</taxon>
        <taxon>Peronosporomycetes</taxon>
        <taxon>Peronosporales</taxon>
        <taxon>Peronosporaceae</taxon>
        <taxon>Phytophthora</taxon>
    </lineage>
</organism>